<evidence type="ECO:0000256" key="4">
    <source>
        <dbReference type="ARBA" id="ARBA00047960"/>
    </source>
</evidence>
<dbReference type="GO" id="GO:0034599">
    <property type="term" value="P:cellular response to oxidative stress"/>
    <property type="evidence" value="ECO:0007669"/>
    <property type="project" value="TreeGrafter"/>
</dbReference>
<dbReference type="GeneID" id="36531461"/>
<dbReference type="PANTHER" id="PTHR45694:SF18">
    <property type="entry name" value="GLUTAREDOXIN-1-RELATED"/>
    <property type="match status" value="1"/>
</dbReference>
<name>A0A2I1CAL0_ASPN1</name>
<evidence type="ECO:0000259" key="5">
    <source>
        <dbReference type="Pfam" id="PF00462"/>
    </source>
</evidence>
<dbReference type="VEuPathDB" id="FungiDB:P174DRAFT_407500"/>
<comment type="catalytic activity">
    <reaction evidence="1">
        <text>2 glutathione + H2O2 = glutathione disulfide + 2 H2O</text>
        <dbReference type="Rhea" id="RHEA:16833"/>
        <dbReference type="ChEBI" id="CHEBI:15377"/>
        <dbReference type="ChEBI" id="CHEBI:16240"/>
        <dbReference type="ChEBI" id="CHEBI:57925"/>
        <dbReference type="ChEBI" id="CHEBI:58297"/>
        <dbReference type="EC" id="1.11.1.9"/>
    </reaction>
</comment>
<keyword evidence="2" id="KW-0676">Redox-active center</keyword>
<dbReference type="Proteomes" id="UP000234474">
    <property type="component" value="Unassembled WGS sequence"/>
</dbReference>
<dbReference type="InterPro" id="IPR014025">
    <property type="entry name" value="Glutaredoxin_subgr"/>
</dbReference>
<dbReference type="OMA" id="IYTSPLC"/>
<dbReference type="OrthoDB" id="418495at2759"/>
<evidence type="ECO:0000256" key="1">
    <source>
        <dbReference type="ARBA" id="ARBA00000217"/>
    </source>
</evidence>
<comment type="catalytic activity">
    <reaction evidence="4">
        <text>RX + glutathione = an S-substituted glutathione + a halide anion + H(+)</text>
        <dbReference type="Rhea" id="RHEA:16437"/>
        <dbReference type="ChEBI" id="CHEBI:15378"/>
        <dbReference type="ChEBI" id="CHEBI:16042"/>
        <dbReference type="ChEBI" id="CHEBI:17792"/>
        <dbReference type="ChEBI" id="CHEBI:57925"/>
        <dbReference type="ChEBI" id="CHEBI:90779"/>
        <dbReference type="EC" id="2.5.1.18"/>
    </reaction>
</comment>
<dbReference type="CDD" id="cd03419">
    <property type="entry name" value="GRX_GRXh_1_2_like"/>
    <property type="match status" value="1"/>
</dbReference>
<dbReference type="GO" id="GO:0004364">
    <property type="term" value="F:glutathione transferase activity"/>
    <property type="evidence" value="ECO:0007669"/>
    <property type="project" value="UniProtKB-EC"/>
</dbReference>
<feature type="domain" description="Glutaredoxin" evidence="5">
    <location>
        <begin position="17"/>
        <end position="79"/>
    </location>
</feature>
<keyword evidence="7" id="KW-1185">Reference proteome</keyword>
<comment type="catalytic activity">
    <reaction evidence="3">
        <text>1-chloro-2,4-dinitrobenzene + glutathione = 2,4-dinitrophenyl-S-glutathione + chloride + H(+)</text>
        <dbReference type="Rhea" id="RHEA:51220"/>
        <dbReference type="ChEBI" id="CHEBI:15378"/>
        <dbReference type="ChEBI" id="CHEBI:17996"/>
        <dbReference type="ChEBI" id="CHEBI:34718"/>
        <dbReference type="ChEBI" id="CHEBI:57925"/>
        <dbReference type="ChEBI" id="CHEBI:133977"/>
        <dbReference type="EC" id="2.5.1.18"/>
    </reaction>
</comment>
<dbReference type="InterPro" id="IPR002109">
    <property type="entry name" value="Glutaredoxin"/>
</dbReference>
<dbReference type="GO" id="GO:0004602">
    <property type="term" value="F:glutathione peroxidase activity"/>
    <property type="evidence" value="ECO:0007669"/>
    <property type="project" value="UniProtKB-EC"/>
</dbReference>
<dbReference type="Gene3D" id="3.40.30.10">
    <property type="entry name" value="Glutaredoxin"/>
    <property type="match status" value="1"/>
</dbReference>
<evidence type="ECO:0000313" key="6">
    <source>
        <dbReference type="EMBL" id="PKX94664.1"/>
    </source>
</evidence>
<gene>
    <name evidence="6" type="ORF">P174DRAFT_407500</name>
</gene>
<dbReference type="RefSeq" id="XP_024683259.1">
    <property type="nucleotide sequence ID" value="XM_024824136.1"/>
</dbReference>
<organism evidence="6 7">
    <name type="scientific">Aspergillus novofumigatus (strain IBT 16806)</name>
    <dbReference type="NCBI Taxonomy" id="1392255"/>
    <lineage>
        <taxon>Eukaryota</taxon>
        <taxon>Fungi</taxon>
        <taxon>Dikarya</taxon>
        <taxon>Ascomycota</taxon>
        <taxon>Pezizomycotina</taxon>
        <taxon>Eurotiomycetes</taxon>
        <taxon>Eurotiomycetidae</taxon>
        <taxon>Eurotiales</taxon>
        <taxon>Aspergillaceae</taxon>
        <taxon>Aspergillus</taxon>
        <taxon>Aspergillus subgen. Fumigati</taxon>
    </lineage>
</organism>
<accession>A0A2I1CAL0</accession>
<dbReference type="SUPFAM" id="SSF52833">
    <property type="entry name" value="Thioredoxin-like"/>
    <property type="match status" value="1"/>
</dbReference>
<evidence type="ECO:0000256" key="2">
    <source>
        <dbReference type="ARBA" id="ARBA00023284"/>
    </source>
</evidence>
<dbReference type="NCBIfam" id="TIGR02180">
    <property type="entry name" value="GRX_euk"/>
    <property type="match status" value="1"/>
</dbReference>
<evidence type="ECO:0000256" key="3">
    <source>
        <dbReference type="ARBA" id="ARBA00035808"/>
    </source>
</evidence>
<protein>
    <submittedName>
        <fullName evidence="6">Putative glutaredoxin</fullName>
    </submittedName>
</protein>
<dbReference type="GO" id="GO:0005634">
    <property type="term" value="C:nucleus"/>
    <property type="evidence" value="ECO:0007669"/>
    <property type="project" value="TreeGrafter"/>
</dbReference>
<dbReference type="EMBL" id="MSZS01000004">
    <property type="protein sequence ID" value="PKX94664.1"/>
    <property type="molecule type" value="Genomic_DNA"/>
</dbReference>
<dbReference type="Pfam" id="PF00462">
    <property type="entry name" value="Glutaredoxin"/>
    <property type="match status" value="1"/>
</dbReference>
<dbReference type="PRINTS" id="PR00160">
    <property type="entry name" value="GLUTAREDOXIN"/>
</dbReference>
<proteinExistence type="predicted"/>
<comment type="caution">
    <text evidence="6">The sequence shown here is derived from an EMBL/GenBank/DDBJ whole genome shotgun (WGS) entry which is preliminary data.</text>
</comment>
<dbReference type="InterPro" id="IPR011899">
    <property type="entry name" value="Glutaredoxin_euk/vir"/>
</dbReference>
<dbReference type="GO" id="GO:0015038">
    <property type="term" value="F:glutathione disulfide oxidoreductase activity"/>
    <property type="evidence" value="ECO:0007669"/>
    <property type="project" value="TreeGrafter"/>
</dbReference>
<evidence type="ECO:0000313" key="7">
    <source>
        <dbReference type="Proteomes" id="UP000234474"/>
    </source>
</evidence>
<reference evidence="7" key="1">
    <citation type="journal article" date="2018" name="Proc. Natl. Acad. Sci. U.S.A.">
        <title>Linking secondary metabolites to gene clusters through genome sequencing of six diverse Aspergillus species.</title>
        <authorList>
            <person name="Kaerboelling I."/>
            <person name="Vesth T.C."/>
            <person name="Frisvad J.C."/>
            <person name="Nybo J.L."/>
            <person name="Theobald S."/>
            <person name="Kuo A."/>
            <person name="Bowyer P."/>
            <person name="Matsuda Y."/>
            <person name="Mondo S."/>
            <person name="Lyhne E.K."/>
            <person name="Kogle M.E."/>
            <person name="Clum A."/>
            <person name="Lipzen A."/>
            <person name="Salamov A."/>
            <person name="Ngan C.Y."/>
            <person name="Daum C."/>
            <person name="Chiniquy J."/>
            <person name="Barry K."/>
            <person name="LaButti K."/>
            <person name="Haridas S."/>
            <person name="Simmons B.A."/>
            <person name="Magnuson J.K."/>
            <person name="Mortensen U.H."/>
            <person name="Larsen T.O."/>
            <person name="Grigoriev I.V."/>
            <person name="Baker S.E."/>
            <person name="Andersen M.R."/>
        </authorList>
    </citation>
    <scope>NUCLEOTIDE SEQUENCE [LARGE SCALE GENOMIC DNA]</scope>
    <source>
        <strain evidence="7">IBT 16806</strain>
    </source>
</reference>
<dbReference type="FunFam" id="3.40.30.10:FF:000026">
    <property type="entry name" value="Glutaredoxin 2"/>
    <property type="match status" value="1"/>
</dbReference>
<dbReference type="AlphaFoldDB" id="A0A2I1CAL0"/>
<dbReference type="PANTHER" id="PTHR45694">
    <property type="entry name" value="GLUTAREDOXIN 2"/>
    <property type="match status" value="1"/>
</dbReference>
<dbReference type="GO" id="GO:0005737">
    <property type="term" value="C:cytoplasm"/>
    <property type="evidence" value="ECO:0007669"/>
    <property type="project" value="TreeGrafter"/>
</dbReference>
<sequence length="102" mass="11132">MSAAKTKAQNLINENAVVVFSKSYCPYCNASKKTLRDLGAKFYALELDEIDDGTEIQNALYEITQQRTVPNIFIGQKHIGGNSELQAKSAQLPALLKEAGAL</sequence>
<dbReference type="InterPro" id="IPR036249">
    <property type="entry name" value="Thioredoxin-like_sf"/>
</dbReference>
<dbReference type="STRING" id="1392255.A0A2I1CAL0"/>
<dbReference type="PROSITE" id="PS51354">
    <property type="entry name" value="GLUTAREDOXIN_2"/>
    <property type="match status" value="1"/>
</dbReference>